<protein>
    <recommendedName>
        <fullName evidence="3">FH2 domain-containing protein</fullName>
    </recommendedName>
</protein>
<dbReference type="SUPFAM" id="SSF101447">
    <property type="entry name" value="Formin homology 2 domain (FH2 domain)"/>
    <property type="match status" value="1"/>
</dbReference>
<dbReference type="GO" id="GO:0051015">
    <property type="term" value="F:actin filament binding"/>
    <property type="evidence" value="ECO:0007669"/>
    <property type="project" value="TreeGrafter"/>
</dbReference>
<dbReference type="AlphaFoldDB" id="A0A8D3D9I7"/>
<sequence>MYHLSPPQNRNPSESMQGEPLAFLISFSFLPLNLTFISLSRFFRVCMCVCAHQIIQSGKCVLQVLGLVLAFGNFMNGGNRSRGQADGFTLDILPKLKDVKSSDNSQSLLSYIVAYYLRHFDEDAGRETSVYPLPEPHDLFQASQLKFEDFQRDLRKMRKDLNGMVLNSHFTNTIFTTSSLGGKLTMA</sequence>
<dbReference type="GO" id="GO:0005737">
    <property type="term" value="C:cytoplasm"/>
    <property type="evidence" value="ECO:0007669"/>
    <property type="project" value="UniProtKB-ARBA"/>
</dbReference>
<dbReference type="InterPro" id="IPR015425">
    <property type="entry name" value="FH2_Formin"/>
</dbReference>
<dbReference type="PRINTS" id="PR00828">
    <property type="entry name" value="FORMIN"/>
</dbReference>
<dbReference type="Ensembl" id="ENSSMAT00000076328.1">
    <property type="protein sequence ID" value="ENSSMAP00000056196.1"/>
    <property type="gene ID" value="ENSSMAG00000016953.2"/>
</dbReference>
<dbReference type="PANTHER" id="PTHR45920:SF7">
    <property type="entry name" value="FORMIN-G"/>
    <property type="match status" value="1"/>
</dbReference>
<dbReference type="InterPro" id="IPR001265">
    <property type="entry name" value="Formin_Cappuccino_subfam"/>
</dbReference>
<evidence type="ECO:0000259" key="3">
    <source>
        <dbReference type="PROSITE" id="PS51444"/>
    </source>
</evidence>
<keyword evidence="2" id="KW-0472">Membrane</keyword>
<evidence type="ECO:0000313" key="5">
    <source>
        <dbReference type="Proteomes" id="UP000694558"/>
    </source>
</evidence>
<dbReference type="InterPro" id="IPR042201">
    <property type="entry name" value="FH2_Formin_sf"/>
</dbReference>
<reference evidence="4" key="1">
    <citation type="submission" date="2023-05" db="EMBL/GenBank/DDBJ databases">
        <title>High-quality long-read genome of Scophthalmus maximus.</title>
        <authorList>
            <person name="Lien S."/>
            <person name="Martinez P."/>
        </authorList>
    </citation>
    <scope>NUCLEOTIDE SEQUENCE [LARGE SCALE GENOMIC DNA]</scope>
</reference>
<dbReference type="PANTHER" id="PTHR45920">
    <property type="entry name" value="FORMIN HOMOLOGY 2 DOMAIN CONTAINING, ISOFORM I"/>
    <property type="match status" value="1"/>
</dbReference>
<comment type="similarity">
    <text evidence="1">Belongs to the formin homology family. Cappuccino subfamily.</text>
</comment>
<evidence type="ECO:0000256" key="2">
    <source>
        <dbReference type="SAM" id="Phobius"/>
    </source>
</evidence>
<dbReference type="Pfam" id="PF02181">
    <property type="entry name" value="FH2"/>
    <property type="match status" value="1"/>
</dbReference>
<keyword evidence="2" id="KW-0812">Transmembrane</keyword>
<proteinExistence type="inferred from homology"/>
<feature type="transmembrane region" description="Helical" evidence="2">
    <location>
        <begin position="21"/>
        <end position="43"/>
    </location>
</feature>
<name>A0A8D3D9I7_SCOMX</name>
<dbReference type="GO" id="GO:0008017">
    <property type="term" value="F:microtubule binding"/>
    <property type="evidence" value="ECO:0007669"/>
    <property type="project" value="InterPro"/>
</dbReference>
<dbReference type="GeneTree" id="ENSGT00940000154289"/>
<reference evidence="4" key="2">
    <citation type="submission" date="2025-08" db="UniProtKB">
        <authorList>
            <consortium name="Ensembl"/>
        </authorList>
    </citation>
    <scope>IDENTIFICATION</scope>
</reference>
<dbReference type="Proteomes" id="UP000694558">
    <property type="component" value="Chromosome 15"/>
</dbReference>
<evidence type="ECO:0000256" key="1">
    <source>
        <dbReference type="ARBA" id="ARBA00005271"/>
    </source>
</evidence>
<accession>A0A8D3D9I7</accession>
<evidence type="ECO:0000313" key="4">
    <source>
        <dbReference type="Ensembl" id="ENSSMAP00000056196.1"/>
    </source>
</evidence>
<dbReference type="Gene3D" id="1.20.58.2220">
    <property type="entry name" value="Formin, FH2 domain"/>
    <property type="match status" value="1"/>
</dbReference>
<dbReference type="GO" id="GO:0005884">
    <property type="term" value="C:actin filament"/>
    <property type="evidence" value="ECO:0007669"/>
    <property type="project" value="InterPro"/>
</dbReference>
<dbReference type="GO" id="GO:0045010">
    <property type="term" value="P:actin nucleation"/>
    <property type="evidence" value="ECO:0007669"/>
    <property type="project" value="InterPro"/>
</dbReference>
<dbReference type="PROSITE" id="PS51444">
    <property type="entry name" value="FH2"/>
    <property type="match status" value="1"/>
</dbReference>
<organism evidence="4 5">
    <name type="scientific">Scophthalmus maximus</name>
    <name type="common">Turbot</name>
    <name type="synonym">Psetta maxima</name>
    <dbReference type="NCBI Taxonomy" id="52904"/>
    <lineage>
        <taxon>Eukaryota</taxon>
        <taxon>Metazoa</taxon>
        <taxon>Chordata</taxon>
        <taxon>Craniata</taxon>
        <taxon>Vertebrata</taxon>
        <taxon>Euteleostomi</taxon>
        <taxon>Actinopterygii</taxon>
        <taxon>Neopterygii</taxon>
        <taxon>Teleostei</taxon>
        <taxon>Neoteleostei</taxon>
        <taxon>Acanthomorphata</taxon>
        <taxon>Carangaria</taxon>
        <taxon>Pleuronectiformes</taxon>
        <taxon>Pleuronectoidei</taxon>
        <taxon>Scophthalmidae</taxon>
        <taxon>Scophthalmus</taxon>
    </lineage>
</organism>
<feature type="domain" description="FH2" evidence="3">
    <location>
        <begin position="1"/>
        <end position="187"/>
    </location>
</feature>
<dbReference type="GO" id="GO:0030866">
    <property type="term" value="P:cortical actin cytoskeleton organization"/>
    <property type="evidence" value="ECO:0007669"/>
    <property type="project" value="TreeGrafter"/>
</dbReference>
<keyword evidence="2" id="KW-1133">Transmembrane helix</keyword>